<evidence type="ECO:0000256" key="1">
    <source>
        <dbReference type="SAM" id="Phobius"/>
    </source>
</evidence>
<keyword evidence="1" id="KW-0812">Transmembrane</keyword>
<gene>
    <name evidence="2" type="ORF">G3T37_12935</name>
</gene>
<proteinExistence type="predicted"/>
<keyword evidence="3" id="KW-1185">Reference proteome</keyword>
<keyword evidence="1" id="KW-0472">Membrane</keyword>
<dbReference type="Proteomes" id="UP000479756">
    <property type="component" value="Unassembled WGS sequence"/>
</dbReference>
<reference evidence="2 3" key="1">
    <citation type="journal article" date="2014" name="Int. J. Syst. Evol. Microbiol.">
        <title>Description of Galbitalea soli gen. nov., sp. nov., and Frondihabitans sucicola sp. nov.</title>
        <authorList>
            <person name="Kim S.J."/>
            <person name="Lim J.M."/>
            <person name="Ahn J.H."/>
            <person name="Weon H.Y."/>
            <person name="Hamada M."/>
            <person name="Suzuki K."/>
            <person name="Ahn T.Y."/>
            <person name="Kwon S.W."/>
        </authorList>
    </citation>
    <scope>NUCLEOTIDE SEQUENCE [LARGE SCALE GENOMIC DNA]</scope>
    <source>
        <strain evidence="2 3">NBRC 108727</strain>
    </source>
</reference>
<feature type="transmembrane region" description="Helical" evidence="1">
    <location>
        <begin position="35"/>
        <end position="55"/>
    </location>
</feature>
<comment type="caution">
    <text evidence="2">The sequence shown here is derived from an EMBL/GenBank/DDBJ whole genome shotgun (WGS) entry which is preliminary data.</text>
</comment>
<evidence type="ECO:0000313" key="3">
    <source>
        <dbReference type="Proteomes" id="UP000479756"/>
    </source>
</evidence>
<feature type="transmembrane region" description="Helical" evidence="1">
    <location>
        <begin position="67"/>
        <end position="90"/>
    </location>
</feature>
<feature type="transmembrane region" description="Helical" evidence="1">
    <location>
        <begin position="137"/>
        <end position="157"/>
    </location>
</feature>
<name>A0A7C9TSB8_9MICO</name>
<protein>
    <submittedName>
        <fullName evidence="2">Uncharacterized protein</fullName>
    </submittedName>
</protein>
<dbReference type="AlphaFoldDB" id="A0A7C9TSB8"/>
<dbReference type="RefSeq" id="WP_163474306.1">
    <property type="nucleotide sequence ID" value="NZ_JAAGWZ010000004.1"/>
</dbReference>
<evidence type="ECO:0000313" key="2">
    <source>
        <dbReference type="EMBL" id="NEM92255.1"/>
    </source>
</evidence>
<sequence>MTQRWGRVLRGLCASGLAVFVAAFAHVAGGGSTPGLAGVALALALSGLAGVAIAGRALSRLRLSATVLLSQLAFHALFGIGAVELGIGAARLDAGAVQSGVGPSAAVDAMGMPGMPGHAAASAGAVGTVIPPLGGGAVMWAAHALAALLTIAALVWGERAVRSLGRSAALAVSRALRFAGLRATTLSADAHPHATHPQHPVAAAVLLSALRHRGPPAAIGAPG</sequence>
<organism evidence="2 3">
    <name type="scientific">Galbitalea soli</name>
    <dbReference type="NCBI Taxonomy" id="1268042"/>
    <lineage>
        <taxon>Bacteria</taxon>
        <taxon>Bacillati</taxon>
        <taxon>Actinomycetota</taxon>
        <taxon>Actinomycetes</taxon>
        <taxon>Micrococcales</taxon>
        <taxon>Microbacteriaceae</taxon>
        <taxon>Galbitalea</taxon>
    </lineage>
</organism>
<dbReference type="EMBL" id="JAAGWZ010000004">
    <property type="protein sequence ID" value="NEM92255.1"/>
    <property type="molecule type" value="Genomic_DNA"/>
</dbReference>
<accession>A0A7C9TSB8</accession>
<keyword evidence="1" id="KW-1133">Transmembrane helix</keyword>